<dbReference type="EMBL" id="LAZR01004402">
    <property type="protein sequence ID" value="KKN08932.1"/>
    <property type="molecule type" value="Genomic_DNA"/>
</dbReference>
<reference evidence="1" key="1">
    <citation type="journal article" date="2015" name="Nature">
        <title>Complex archaea that bridge the gap between prokaryotes and eukaryotes.</title>
        <authorList>
            <person name="Spang A."/>
            <person name="Saw J.H."/>
            <person name="Jorgensen S.L."/>
            <person name="Zaremba-Niedzwiedzka K."/>
            <person name="Martijn J."/>
            <person name="Lind A.E."/>
            <person name="van Eijk R."/>
            <person name="Schleper C."/>
            <person name="Guy L."/>
            <person name="Ettema T.J."/>
        </authorList>
    </citation>
    <scope>NUCLEOTIDE SEQUENCE</scope>
</reference>
<evidence type="ECO:0008006" key="2">
    <source>
        <dbReference type="Google" id="ProtNLM"/>
    </source>
</evidence>
<organism evidence="1">
    <name type="scientific">marine sediment metagenome</name>
    <dbReference type="NCBI Taxonomy" id="412755"/>
    <lineage>
        <taxon>unclassified sequences</taxon>
        <taxon>metagenomes</taxon>
        <taxon>ecological metagenomes</taxon>
    </lineage>
</organism>
<accession>A0A0F9NAH6</accession>
<evidence type="ECO:0000313" key="1">
    <source>
        <dbReference type="EMBL" id="KKN08932.1"/>
    </source>
</evidence>
<comment type="caution">
    <text evidence="1">The sequence shown here is derived from an EMBL/GenBank/DDBJ whole genome shotgun (WGS) entry which is preliminary data.</text>
</comment>
<gene>
    <name evidence="1" type="ORF">LCGC14_1051860</name>
</gene>
<dbReference type="AlphaFoldDB" id="A0A0F9NAH6"/>
<feature type="non-terminal residue" evidence="1">
    <location>
        <position position="1"/>
    </location>
</feature>
<dbReference type="InterPro" id="IPR011604">
    <property type="entry name" value="PDDEXK-like_dom_sf"/>
</dbReference>
<sequence>PYVKGGWIHVTDAMLPCDRLLAGSLLGVEPPSAPVPPKTRRIWDNGTYMHLRFQCYFRCLPRPFVVEAPKLLQYWPIIGEADVALEHPDIGKWVIELKSMNAGQWRLTHAPKDSHRDQANGYIAMSGEGWGGQVWYENKNNQDLKKFVTELDRSTWEAAWRRASAVAGVILAGDLPRMCPTCPDVAFCEDNICLTDKALEVINEQRAISYPGSGR</sequence>
<protein>
    <recommendedName>
        <fullName evidence="2">PD-(D/E)XK endonuclease-like domain-containing protein</fullName>
    </recommendedName>
</protein>
<dbReference type="Gene3D" id="3.90.320.10">
    <property type="match status" value="1"/>
</dbReference>
<proteinExistence type="predicted"/>
<name>A0A0F9NAH6_9ZZZZ</name>